<name>A0A9D1M2U8_9PROT</name>
<reference evidence="1" key="2">
    <citation type="journal article" date="2021" name="PeerJ">
        <title>Extensive microbial diversity within the chicken gut microbiome revealed by metagenomics and culture.</title>
        <authorList>
            <person name="Gilroy R."/>
            <person name="Ravi A."/>
            <person name="Getino M."/>
            <person name="Pursley I."/>
            <person name="Horton D.L."/>
            <person name="Alikhan N.F."/>
            <person name="Baker D."/>
            <person name="Gharbi K."/>
            <person name="Hall N."/>
            <person name="Watson M."/>
            <person name="Adriaenssens E.M."/>
            <person name="Foster-Nyarko E."/>
            <person name="Jarju S."/>
            <person name="Secka A."/>
            <person name="Antonio M."/>
            <person name="Oren A."/>
            <person name="Chaudhuri R.R."/>
            <person name="La Ragione R."/>
            <person name="Hildebrand F."/>
            <person name="Pallen M.J."/>
        </authorList>
    </citation>
    <scope>NUCLEOTIDE SEQUENCE</scope>
    <source>
        <strain evidence="1">ChiW3-316</strain>
    </source>
</reference>
<evidence type="ECO:0000313" key="1">
    <source>
        <dbReference type="EMBL" id="HIU52572.1"/>
    </source>
</evidence>
<gene>
    <name evidence="1" type="ORF">IAD20_00655</name>
</gene>
<accession>A0A9D1M2U8</accession>
<reference evidence="1" key="1">
    <citation type="submission" date="2020-10" db="EMBL/GenBank/DDBJ databases">
        <authorList>
            <person name="Gilroy R."/>
        </authorList>
    </citation>
    <scope>NUCLEOTIDE SEQUENCE</scope>
    <source>
        <strain evidence="1">ChiW3-316</strain>
    </source>
</reference>
<protein>
    <submittedName>
        <fullName evidence="1">Uncharacterized protein</fullName>
    </submittedName>
</protein>
<proteinExistence type="predicted"/>
<comment type="caution">
    <text evidence="1">The sequence shown here is derived from an EMBL/GenBank/DDBJ whole genome shotgun (WGS) entry which is preliminary data.</text>
</comment>
<dbReference type="EMBL" id="DVNC01000008">
    <property type="protein sequence ID" value="HIU52572.1"/>
    <property type="molecule type" value="Genomic_DNA"/>
</dbReference>
<organism evidence="1 2">
    <name type="scientific">Candidatus Scatocola faecipullorum</name>
    <dbReference type="NCBI Taxonomy" id="2840917"/>
    <lineage>
        <taxon>Bacteria</taxon>
        <taxon>Pseudomonadati</taxon>
        <taxon>Pseudomonadota</taxon>
        <taxon>Alphaproteobacteria</taxon>
        <taxon>Rhodospirillales</taxon>
        <taxon>Rhodospirillaceae</taxon>
        <taxon>Rhodospirillaceae incertae sedis</taxon>
        <taxon>Candidatus Scatocola</taxon>
    </lineage>
</organism>
<evidence type="ECO:0000313" key="2">
    <source>
        <dbReference type="Proteomes" id="UP000824107"/>
    </source>
</evidence>
<dbReference type="Proteomes" id="UP000824107">
    <property type="component" value="Unassembled WGS sequence"/>
</dbReference>
<dbReference type="AlphaFoldDB" id="A0A9D1M2U8"/>
<sequence length="63" mass="7235">MDFSWASLETIVKVIETSEMLSAYAAMIKICVQKFMEDDDYFNTKHPVPSECFIGSTVGFWDM</sequence>